<evidence type="ECO:0000313" key="1">
    <source>
        <dbReference type="EMBL" id="MFF4026942.1"/>
    </source>
</evidence>
<evidence type="ECO:0000313" key="2">
    <source>
        <dbReference type="Proteomes" id="UP001602089"/>
    </source>
</evidence>
<sequence>MSIERDTRTVTDLLEIPSFAPTFVGYIDRDPKQFRDSVCEECDAPAAVYIEYTVDEPGEGYTPTDCSLCAEHAVPGVRVLLDREDRSHDHDFDVTVNYWAMVYGAFNTDVKAVAA</sequence>
<name>A0ABW6TLC4_9NOCA</name>
<gene>
    <name evidence="1" type="ORF">ACFYY5_29240</name>
</gene>
<dbReference type="Proteomes" id="UP001602089">
    <property type="component" value="Unassembled WGS sequence"/>
</dbReference>
<keyword evidence="2" id="KW-1185">Reference proteome</keyword>
<proteinExistence type="predicted"/>
<protein>
    <submittedName>
        <fullName evidence="1">Uncharacterized protein</fullName>
    </submittedName>
</protein>
<accession>A0ABW6TLC4</accession>
<dbReference type="RefSeq" id="WP_387131982.1">
    <property type="nucleotide sequence ID" value="NZ_JBIATK010000012.1"/>
</dbReference>
<reference evidence="1 2" key="1">
    <citation type="submission" date="2024-10" db="EMBL/GenBank/DDBJ databases">
        <title>The Natural Products Discovery Center: Release of the First 8490 Sequenced Strains for Exploring Actinobacteria Biosynthetic Diversity.</title>
        <authorList>
            <person name="Kalkreuter E."/>
            <person name="Kautsar S.A."/>
            <person name="Yang D."/>
            <person name="Bader C.D."/>
            <person name="Teijaro C.N."/>
            <person name="Fluegel L."/>
            <person name="Davis C.M."/>
            <person name="Simpson J.R."/>
            <person name="Lauterbach L."/>
            <person name="Steele A.D."/>
            <person name="Gui C."/>
            <person name="Meng S."/>
            <person name="Li G."/>
            <person name="Viehrig K."/>
            <person name="Ye F."/>
            <person name="Su P."/>
            <person name="Kiefer A.F."/>
            <person name="Nichols A."/>
            <person name="Cepeda A.J."/>
            <person name="Yan W."/>
            <person name="Fan B."/>
            <person name="Jiang Y."/>
            <person name="Adhikari A."/>
            <person name="Zheng C.-J."/>
            <person name="Schuster L."/>
            <person name="Cowan T.M."/>
            <person name="Smanski M.J."/>
            <person name="Chevrette M.G."/>
            <person name="De Carvalho L.P.S."/>
            <person name="Shen B."/>
        </authorList>
    </citation>
    <scope>NUCLEOTIDE SEQUENCE [LARGE SCALE GENOMIC DNA]</scope>
    <source>
        <strain evidence="1 2">NPDC001867</strain>
    </source>
</reference>
<dbReference type="EMBL" id="JBIATK010000012">
    <property type="protein sequence ID" value="MFF4026942.1"/>
    <property type="molecule type" value="Genomic_DNA"/>
</dbReference>
<comment type="caution">
    <text evidence="1">The sequence shown here is derived from an EMBL/GenBank/DDBJ whole genome shotgun (WGS) entry which is preliminary data.</text>
</comment>
<organism evidence="1 2">
    <name type="scientific">Nocardia elegans</name>
    <dbReference type="NCBI Taxonomy" id="300029"/>
    <lineage>
        <taxon>Bacteria</taxon>
        <taxon>Bacillati</taxon>
        <taxon>Actinomycetota</taxon>
        <taxon>Actinomycetes</taxon>
        <taxon>Mycobacteriales</taxon>
        <taxon>Nocardiaceae</taxon>
        <taxon>Nocardia</taxon>
    </lineage>
</organism>